<evidence type="ECO:0000259" key="5">
    <source>
        <dbReference type="SMART" id="SM00563"/>
    </source>
</evidence>
<protein>
    <submittedName>
        <fullName evidence="6">1-acyl-sn-glycerol-3-phosphate acyltransferase</fullName>
    </submittedName>
</protein>
<feature type="domain" description="Phospholipid/glycerol acyltransferase" evidence="5">
    <location>
        <begin position="86"/>
        <end position="208"/>
    </location>
</feature>
<keyword evidence="4" id="KW-1133">Transmembrane helix</keyword>
<dbReference type="GO" id="GO:0012505">
    <property type="term" value="C:endomembrane system"/>
    <property type="evidence" value="ECO:0007669"/>
    <property type="project" value="TreeGrafter"/>
</dbReference>
<evidence type="ECO:0000256" key="3">
    <source>
        <dbReference type="ARBA" id="ARBA00023315"/>
    </source>
</evidence>
<proteinExistence type="inferred from homology"/>
<dbReference type="CDD" id="cd07990">
    <property type="entry name" value="LPLAT_LCLAT1-like"/>
    <property type="match status" value="1"/>
</dbReference>
<feature type="transmembrane region" description="Helical" evidence="4">
    <location>
        <begin position="21"/>
        <end position="42"/>
    </location>
</feature>
<evidence type="ECO:0000313" key="6">
    <source>
        <dbReference type="EMBL" id="KAK0656850.1"/>
    </source>
</evidence>
<organism evidence="6 7">
    <name type="scientific">Cercophora newfieldiana</name>
    <dbReference type="NCBI Taxonomy" id="92897"/>
    <lineage>
        <taxon>Eukaryota</taxon>
        <taxon>Fungi</taxon>
        <taxon>Dikarya</taxon>
        <taxon>Ascomycota</taxon>
        <taxon>Pezizomycotina</taxon>
        <taxon>Sordariomycetes</taxon>
        <taxon>Sordariomycetidae</taxon>
        <taxon>Sordariales</taxon>
        <taxon>Lasiosphaeriaceae</taxon>
        <taxon>Cercophora</taxon>
    </lineage>
</organism>
<comment type="similarity">
    <text evidence="1">Belongs to the 1-acyl-sn-glycerol-3-phosphate acyltransferase family.</text>
</comment>
<evidence type="ECO:0000256" key="1">
    <source>
        <dbReference type="ARBA" id="ARBA00008655"/>
    </source>
</evidence>
<keyword evidence="4" id="KW-0812">Transmembrane</keyword>
<sequence>MAKPTSSLFTHIRGLTIVTPWLLYLLLADALLSFLLPFKLLFPNAVYNLSSRIASSVWRWIQHIFESFNGATITTSGDPLPYGESAVVIANHVGWSDFYMIQALAIRAGMLGRCRWFAKIQLRMVPFLGWGLWAMGFPLVSRNWAKDKAELDRVFNGITSRKWPTWLISFSEATRFTPKKYTESKKWCADNAKPQPQHLLYPRTKGFVTTVQHLRNAPHVKAVYDMTIAYQRGDQWQHAPTMWETLSLPQLSRSQQNGGPGYKFHVHARRFPLEELPYDEEGLARWLEDRWVEKGEWLEEMKAEWADAS</sequence>
<dbReference type="GO" id="GO:0003841">
    <property type="term" value="F:1-acylglycerol-3-phosphate O-acyltransferase activity"/>
    <property type="evidence" value="ECO:0007669"/>
    <property type="project" value="TreeGrafter"/>
</dbReference>
<dbReference type="EMBL" id="JAULSV010000001">
    <property type="protein sequence ID" value="KAK0656850.1"/>
    <property type="molecule type" value="Genomic_DNA"/>
</dbReference>
<evidence type="ECO:0000256" key="4">
    <source>
        <dbReference type="SAM" id="Phobius"/>
    </source>
</evidence>
<dbReference type="InterPro" id="IPR032098">
    <property type="entry name" value="Acyltransf_C"/>
</dbReference>
<gene>
    <name evidence="6" type="ORF">B0T16DRAFT_47496</name>
</gene>
<name>A0AA39YSX4_9PEZI</name>
<dbReference type="Proteomes" id="UP001174936">
    <property type="component" value="Unassembled WGS sequence"/>
</dbReference>
<dbReference type="InterPro" id="IPR002123">
    <property type="entry name" value="Plipid/glycerol_acylTrfase"/>
</dbReference>
<dbReference type="Pfam" id="PF01553">
    <property type="entry name" value="Acyltransferase"/>
    <property type="match status" value="1"/>
</dbReference>
<keyword evidence="7" id="KW-1185">Reference proteome</keyword>
<reference evidence="6" key="1">
    <citation type="submission" date="2023-06" db="EMBL/GenBank/DDBJ databases">
        <title>Genome-scale phylogeny and comparative genomics of the fungal order Sordariales.</title>
        <authorList>
            <consortium name="Lawrence Berkeley National Laboratory"/>
            <person name="Hensen N."/>
            <person name="Bonometti L."/>
            <person name="Westerberg I."/>
            <person name="Brannstrom I.O."/>
            <person name="Guillou S."/>
            <person name="Cros-Aarteil S."/>
            <person name="Calhoun S."/>
            <person name="Haridas S."/>
            <person name="Kuo A."/>
            <person name="Mondo S."/>
            <person name="Pangilinan J."/>
            <person name="Riley R."/>
            <person name="Labutti K."/>
            <person name="Andreopoulos B."/>
            <person name="Lipzen A."/>
            <person name="Chen C."/>
            <person name="Yanf M."/>
            <person name="Daum C."/>
            <person name="Ng V."/>
            <person name="Clum A."/>
            <person name="Steindorff A."/>
            <person name="Ohm R."/>
            <person name="Martin F."/>
            <person name="Silar P."/>
            <person name="Natvig D."/>
            <person name="Lalanne C."/>
            <person name="Gautier V."/>
            <person name="Ament-Velasquez S.L."/>
            <person name="Kruys A."/>
            <person name="Hutchinson M.I."/>
            <person name="Powell A.J."/>
            <person name="Barry K."/>
            <person name="Miller A.N."/>
            <person name="Grigoriev I.V."/>
            <person name="Debuchy R."/>
            <person name="Gladieux P."/>
            <person name="Thoren M.H."/>
            <person name="Johannesson H."/>
        </authorList>
    </citation>
    <scope>NUCLEOTIDE SEQUENCE</scope>
    <source>
        <strain evidence="6">SMH2532-1</strain>
    </source>
</reference>
<dbReference type="Pfam" id="PF16076">
    <property type="entry name" value="Acyltransf_C"/>
    <property type="match status" value="1"/>
</dbReference>
<dbReference type="SMART" id="SM00563">
    <property type="entry name" value="PlsC"/>
    <property type="match status" value="1"/>
</dbReference>
<dbReference type="PANTHER" id="PTHR10983">
    <property type="entry name" value="1-ACYLGLYCEROL-3-PHOSPHATE ACYLTRANSFERASE-RELATED"/>
    <property type="match status" value="1"/>
</dbReference>
<accession>A0AA39YSX4</accession>
<evidence type="ECO:0000313" key="7">
    <source>
        <dbReference type="Proteomes" id="UP001174936"/>
    </source>
</evidence>
<evidence type="ECO:0000256" key="2">
    <source>
        <dbReference type="ARBA" id="ARBA00022679"/>
    </source>
</evidence>
<keyword evidence="3 6" id="KW-0012">Acyltransferase</keyword>
<dbReference type="SUPFAM" id="SSF69593">
    <property type="entry name" value="Glycerol-3-phosphate (1)-acyltransferase"/>
    <property type="match status" value="1"/>
</dbReference>
<keyword evidence="2" id="KW-0808">Transferase</keyword>
<dbReference type="PANTHER" id="PTHR10983:SF24">
    <property type="entry name" value="1-ACYLGLYCEROL-3-PHOSPHATE O-ACYLTRANSFERASE 3, ISOFORM E-RELATED"/>
    <property type="match status" value="1"/>
</dbReference>
<dbReference type="AlphaFoldDB" id="A0AA39YSX4"/>
<keyword evidence="4" id="KW-0472">Membrane</keyword>
<comment type="caution">
    <text evidence="6">The sequence shown here is derived from an EMBL/GenBank/DDBJ whole genome shotgun (WGS) entry which is preliminary data.</text>
</comment>